<feature type="domain" description="EamA" evidence="7">
    <location>
        <begin position="142"/>
        <end position="275"/>
    </location>
</feature>
<dbReference type="PANTHER" id="PTHR32322:SF18">
    <property type="entry name" value="S-ADENOSYLMETHIONINE_S-ADENOSYLHOMOCYSTEINE TRANSPORTER"/>
    <property type="match status" value="1"/>
</dbReference>
<dbReference type="Proteomes" id="UP000186308">
    <property type="component" value="Unassembled WGS sequence"/>
</dbReference>
<feature type="transmembrane region" description="Helical" evidence="6">
    <location>
        <begin position="64"/>
        <end position="83"/>
    </location>
</feature>
<dbReference type="EMBL" id="FTNE01000011">
    <property type="protein sequence ID" value="SIQ88212.1"/>
    <property type="molecule type" value="Genomic_DNA"/>
</dbReference>
<evidence type="ECO:0000256" key="5">
    <source>
        <dbReference type="ARBA" id="ARBA00023136"/>
    </source>
</evidence>
<evidence type="ECO:0000256" key="6">
    <source>
        <dbReference type="SAM" id="Phobius"/>
    </source>
</evidence>
<dbReference type="Pfam" id="PF00892">
    <property type="entry name" value="EamA"/>
    <property type="match status" value="2"/>
</dbReference>
<proteinExistence type="predicted"/>
<protein>
    <submittedName>
        <fullName evidence="8">Threonine/homoserine efflux transporter RhtA</fullName>
    </submittedName>
</protein>
<evidence type="ECO:0000256" key="4">
    <source>
        <dbReference type="ARBA" id="ARBA00022989"/>
    </source>
</evidence>
<keyword evidence="5 6" id="KW-0472">Membrane</keyword>
<keyword evidence="9" id="KW-1185">Reference proteome</keyword>
<dbReference type="InterPro" id="IPR000620">
    <property type="entry name" value="EamA_dom"/>
</dbReference>
<accession>A0A8G2CM10</accession>
<feature type="transmembrane region" description="Helical" evidence="6">
    <location>
        <begin position="139"/>
        <end position="161"/>
    </location>
</feature>
<dbReference type="SUPFAM" id="SSF103481">
    <property type="entry name" value="Multidrug resistance efflux transporter EmrE"/>
    <property type="match status" value="2"/>
</dbReference>
<reference evidence="8 9" key="1">
    <citation type="submission" date="2017-01" db="EMBL/GenBank/DDBJ databases">
        <authorList>
            <person name="Varghese N."/>
            <person name="Submissions S."/>
        </authorList>
    </citation>
    <scope>NUCLEOTIDE SEQUENCE [LARGE SCALE GENOMIC DNA]</scope>
    <source>
        <strain evidence="8 9">ATCC 35905</strain>
    </source>
</reference>
<gene>
    <name evidence="8" type="ORF">SAMN05421828_11113</name>
</gene>
<evidence type="ECO:0000256" key="2">
    <source>
        <dbReference type="ARBA" id="ARBA00022475"/>
    </source>
</evidence>
<feature type="domain" description="EamA" evidence="7">
    <location>
        <begin position="6"/>
        <end position="132"/>
    </location>
</feature>
<feature type="transmembrane region" description="Helical" evidence="6">
    <location>
        <begin position="173"/>
        <end position="193"/>
    </location>
</feature>
<feature type="transmembrane region" description="Helical" evidence="6">
    <location>
        <begin position="31"/>
        <end position="52"/>
    </location>
</feature>
<dbReference type="OrthoDB" id="9799821at2"/>
<dbReference type="AlphaFoldDB" id="A0A8G2CM10"/>
<organism evidence="8 9">
    <name type="scientific">Acidiphilium rubrum</name>
    <dbReference type="NCBI Taxonomy" id="526"/>
    <lineage>
        <taxon>Bacteria</taxon>
        <taxon>Pseudomonadati</taxon>
        <taxon>Pseudomonadota</taxon>
        <taxon>Alphaproteobacteria</taxon>
        <taxon>Acetobacterales</taxon>
        <taxon>Acidocellaceae</taxon>
        <taxon>Acidiphilium</taxon>
    </lineage>
</organism>
<keyword evidence="2" id="KW-1003">Cell membrane</keyword>
<comment type="caution">
    <text evidence="8">The sequence shown here is derived from an EMBL/GenBank/DDBJ whole genome shotgun (WGS) entry which is preliminary data.</text>
</comment>
<dbReference type="PANTHER" id="PTHR32322">
    <property type="entry name" value="INNER MEMBRANE TRANSPORTER"/>
    <property type="match status" value="1"/>
</dbReference>
<comment type="subcellular location">
    <subcellularLocation>
        <location evidence="1">Cell membrane</location>
        <topology evidence="1">Multi-pass membrane protein</topology>
    </subcellularLocation>
</comment>
<evidence type="ECO:0000259" key="7">
    <source>
        <dbReference type="Pfam" id="PF00892"/>
    </source>
</evidence>
<dbReference type="InterPro" id="IPR037185">
    <property type="entry name" value="EmrE-like"/>
</dbReference>
<feature type="transmembrane region" description="Helical" evidence="6">
    <location>
        <begin position="234"/>
        <end position="255"/>
    </location>
</feature>
<evidence type="ECO:0000256" key="1">
    <source>
        <dbReference type="ARBA" id="ARBA00004651"/>
    </source>
</evidence>
<feature type="transmembrane region" description="Helical" evidence="6">
    <location>
        <begin position="89"/>
        <end position="109"/>
    </location>
</feature>
<evidence type="ECO:0000313" key="9">
    <source>
        <dbReference type="Proteomes" id="UP000186308"/>
    </source>
</evidence>
<feature type="transmembrane region" description="Helical" evidence="6">
    <location>
        <begin position="261"/>
        <end position="279"/>
    </location>
</feature>
<name>A0A8G2CM10_ACIRU</name>
<sequence>MIAAYASLALSMMMVGVNVVILKVLAGHLPIFVILGLRSVLAALVLVPFARLERVPGRLVLGNLALQAGFGTLAYNVLLLAGLQRTGAVQAGLVLATLPAVIALGAAILLREGLSWLQWLAVGLAGLGIAALARGGGGFSLLGDGLVFGAVCGEAVYALLARRAAGQLPVAQASFWMQAASAVFCMPLAIVQFPAAHFTLGIGALLVVHSLTASLLALLLWYHGMKRVKAGVAGAFTALLPATATLAGVVILGEAFTRGDALGLVALLCSIVLIVSPQFRLRPWSRKARA</sequence>
<dbReference type="InterPro" id="IPR050638">
    <property type="entry name" value="AA-Vitamin_Transporters"/>
</dbReference>
<feature type="transmembrane region" description="Helical" evidence="6">
    <location>
        <begin position="199"/>
        <end position="222"/>
    </location>
</feature>
<keyword evidence="3 6" id="KW-0812">Transmembrane</keyword>
<keyword evidence="4 6" id="KW-1133">Transmembrane helix</keyword>
<feature type="transmembrane region" description="Helical" evidence="6">
    <location>
        <begin position="7"/>
        <end position="25"/>
    </location>
</feature>
<dbReference type="GO" id="GO:0005886">
    <property type="term" value="C:plasma membrane"/>
    <property type="evidence" value="ECO:0007669"/>
    <property type="project" value="UniProtKB-SubCell"/>
</dbReference>
<feature type="transmembrane region" description="Helical" evidence="6">
    <location>
        <begin position="116"/>
        <end position="133"/>
    </location>
</feature>
<dbReference type="RefSeq" id="WP_076454520.1">
    <property type="nucleotide sequence ID" value="NZ_FTNE01000011.1"/>
</dbReference>
<evidence type="ECO:0000256" key="3">
    <source>
        <dbReference type="ARBA" id="ARBA00022692"/>
    </source>
</evidence>
<evidence type="ECO:0000313" key="8">
    <source>
        <dbReference type="EMBL" id="SIQ88212.1"/>
    </source>
</evidence>